<accession>A0A7G9S8G3</accession>
<name>A0A7G9S8G3_9SPHN</name>
<dbReference type="RefSeq" id="WP_187541138.1">
    <property type="nucleotide sequence ID" value="NZ_CP060717.1"/>
</dbReference>
<dbReference type="SUPFAM" id="SSF141371">
    <property type="entry name" value="PilZ domain-like"/>
    <property type="match status" value="1"/>
</dbReference>
<sequence length="180" mass="19390">MNENKRSGGLGSRLERLTMKAREERRKVLIRARMRAPDGWHDACILNVSSRGLMVQAAQPAERGTYLEIRRGAHVIVGRVVWSGKHRLGLPAQDRLPVEALISDPDAAVATPAGRSADGERRRSPRPAGRAHEGNRQWAGVMEFASIALAGAFAASLAYAAIGEALARPIATISDAISPK</sequence>
<feature type="region of interest" description="Disordered" evidence="1">
    <location>
        <begin position="107"/>
        <end position="134"/>
    </location>
</feature>
<reference evidence="2 3" key="1">
    <citation type="submission" date="2020-08" db="EMBL/GenBank/DDBJ databases">
        <title>Genome sequence of Sphingomonas rhizophila KACC 19189T.</title>
        <authorList>
            <person name="Hyun D.-W."/>
            <person name="Bae J.-W."/>
        </authorList>
    </citation>
    <scope>NUCLEOTIDE SEQUENCE [LARGE SCALE GENOMIC DNA]</scope>
    <source>
        <strain evidence="2 3">KACC 19189</strain>
    </source>
</reference>
<evidence type="ECO:0000313" key="2">
    <source>
        <dbReference type="EMBL" id="QNN64138.1"/>
    </source>
</evidence>
<keyword evidence="3" id="KW-1185">Reference proteome</keyword>
<evidence type="ECO:0000256" key="1">
    <source>
        <dbReference type="SAM" id="MobiDB-lite"/>
    </source>
</evidence>
<protein>
    <recommendedName>
        <fullName evidence="4">PilZ domain-containing protein</fullName>
    </recommendedName>
</protein>
<dbReference type="Proteomes" id="UP000515955">
    <property type="component" value="Chromosome"/>
</dbReference>
<evidence type="ECO:0008006" key="4">
    <source>
        <dbReference type="Google" id="ProtNLM"/>
    </source>
</evidence>
<gene>
    <name evidence="2" type="ORF">H9L12_07015</name>
</gene>
<organism evidence="2 3">
    <name type="scientific">Sphingomonas rhizophila</name>
    <dbReference type="NCBI Taxonomy" id="2071607"/>
    <lineage>
        <taxon>Bacteria</taxon>
        <taxon>Pseudomonadati</taxon>
        <taxon>Pseudomonadota</taxon>
        <taxon>Alphaproteobacteria</taxon>
        <taxon>Sphingomonadales</taxon>
        <taxon>Sphingomonadaceae</taxon>
        <taxon>Sphingomonas</taxon>
    </lineage>
</organism>
<dbReference type="EMBL" id="CP060717">
    <property type="protein sequence ID" value="QNN64138.1"/>
    <property type="molecule type" value="Genomic_DNA"/>
</dbReference>
<proteinExistence type="predicted"/>
<dbReference type="AlphaFoldDB" id="A0A7G9S8G3"/>
<evidence type="ECO:0000313" key="3">
    <source>
        <dbReference type="Proteomes" id="UP000515955"/>
    </source>
</evidence>
<dbReference type="KEGG" id="srhi:H9L12_07015"/>